<protein>
    <recommendedName>
        <fullName evidence="3">RNase H type-1 domain-containing protein</fullName>
    </recommendedName>
</protein>
<proteinExistence type="predicted"/>
<evidence type="ECO:0008006" key="3">
    <source>
        <dbReference type="Google" id="ProtNLM"/>
    </source>
</evidence>
<gene>
    <name evidence="1" type="ORF">V6N11_059421</name>
</gene>
<dbReference type="EMBL" id="JBBPBN010002121">
    <property type="protein sequence ID" value="KAK8476664.1"/>
    <property type="molecule type" value="Genomic_DNA"/>
</dbReference>
<dbReference type="Proteomes" id="UP001396334">
    <property type="component" value="Unassembled WGS sequence"/>
</dbReference>
<sequence length="173" mass="19112">MIFLASHLRPGYDIIFFISNLTRRLRIVGTVVSLFSAGCCGRIDGSPAMLPQSWLKPPPGWIKANVDASVSLADGKAAIGCVLRDEYVLHWTQKEWHLVFRHIPRHQNSIADRLAAFGRSSSSNGLSLPFPPDDLALLIENEKDRSAYDPVILLDWYVAANVACFNLHSDPGG</sequence>
<organism evidence="1 2">
    <name type="scientific">Hibiscus sabdariffa</name>
    <name type="common">roselle</name>
    <dbReference type="NCBI Taxonomy" id="183260"/>
    <lineage>
        <taxon>Eukaryota</taxon>
        <taxon>Viridiplantae</taxon>
        <taxon>Streptophyta</taxon>
        <taxon>Embryophyta</taxon>
        <taxon>Tracheophyta</taxon>
        <taxon>Spermatophyta</taxon>
        <taxon>Magnoliopsida</taxon>
        <taxon>eudicotyledons</taxon>
        <taxon>Gunneridae</taxon>
        <taxon>Pentapetalae</taxon>
        <taxon>rosids</taxon>
        <taxon>malvids</taxon>
        <taxon>Malvales</taxon>
        <taxon>Malvaceae</taxon>
        <taxon>Malvoideae</taxon>
        <taxon>Hibiscus</taxon>
    </lineage>
</organism>
<accession>A0ABR1Z9Y3</accession>
<evidence type="ECO:0000313" key="2">
    <source>
        <dbReference type="Proteomes" id="UP001396334"/>
    </source>
</evidence>
<dbReference type="PANTHER" id="PTHR47723">
    <property type="entry name" value="OS05G0353850 PROTEIN"/>
    <property type="match status" value="1"/>
</dbReference>
<dbReference type="InterPro" id="IPR053151">
    <property type="entry name" value="RNase_H-like"/>
</dbReference>
<reference evidence="1 2" key="1">
    <citation type="journal article" date="2024" name="G3 (Bethesda)">
        <title>Genome assembly of Hibiscus sabdariffa L. provides insights into metabolisms of medicinal natural products.</title>
        <authorList>
            <person name="Kim T."/>
        </authorList>
    </citation>
    <scope>NUCLEOTIDE SEQUENCE [LARGE SCALE GENOMIC DNA]</scope>
    <source>
        <strain evidence="1">TK-2024</strain>
        <tissue evidence="1">Old leaves</tissue>
    </source>
</reference>
<comment type="caution">
    <text evidence="1">The sequence shown here is derived from an EMBL/GenBank/DDBJ whole genome shotgun (WGS) entry which is preliminary data.</text>
</comment>
<evidence type="ECO:0000313" key="1">
    <source>
        <dbReference type="EMBL" id="KAK8476664.1"/>
    </source>
</evidence>
<dbReference type="PANTHER" id="PTHR47723:SF19">
    <property type="entry name" value="POLYNUCLEOTIDYL TRANSFERASE, RIBONUCLEASE H-LIKE SUPERFAMILY PROTEIN"/>
    <property type="match status" value="1"/>
</dbReference>
<name>A0ABR1Z9Y3_9ROSI</name>
<keyword evidence="2" id="KW-1185">Reference proteome</keyword>